<reference evidence="2 3" key="1">
    <citation type="journal article" date="2011" name="Stand. Genomic Sci.">
        <title>Complete genome sequence of Rhodospirillum rubrum type strain (S1).</title>
        <authorList>
            <person name="Munk A.C."/>
            <person name="Copeland A."/>
            <person name="Lucas S."/>
            <person name="Lapidus A."/>
            <person name="Del Rio T.G."/>
            <person name="Barry K."/>
            <person name="Detter J.C."/>
            <person name="Hammon N."/>
            <person name="Israni S."/>
            <person name="Pitluck S."/>
            <person name="Brettin T."/>
            <person name="Bruce D."/>
            <person name="Han C."/>
            <person name="Tapia R."/>
            <person name="Gilna P."/>
            <person name="Schmutz J."/>
            <person name="Larimer F."/>
            <person name="Land M."/>
            <person name="Kyrpides N.C."/>
            <person name="Mavromatis K."/>
            <person name="Richardson P."/>
            <person name="Rohde M."/>
            <person name="Goker M."/>
            <person name="Klenk H.P."/>
            <person name="Zhang Y."/>
            <person name="Roberts G.P."/>
            <person name="Reslewic S."/>
            <person name="Schwartz D.C."/>
        </authorList>
    </citation>
    <scope>NUCLEOTIDE SEQUENCE [LARGE SCALE GENOMIC DNA]</scope>
    <source>
        <strain evidence="3">ATCC 11170 / ATH 1.1.1 / DSM 467 / LMG 4362 / NCIMB 8255 / S1</strain>
    </source>
</reference>
<dbReference type="STRING" id="269796.Rru_A2184"/>
<dbReference type="KEGG" id="rru:Rru_A2184"/>
<dbReference type="AlphaFoldDB" id="Q2RSB1"/>
<feature type="domain" description="Pyridoxamine 5'-phosphate oxidase N-terminal" evidence="1">
    <location>
        <begin position="36"/>
        <end position="152"/>
    </location>
</feature>
<dbReference type="PhylomeDB" id="Q2RSB1"/>
<dbReference type="Proteomes" id="UP000001929">
    <property type="component" value="Chromosome"/>
</dbReference>
<keyword evidence="3" id="KW-1185">Reference proteome</keyword>
<sequence>MAEDTRLTTIAELEALYGRPSGGAVSKETDHLIAPYRRFVEAAPFLSLATRGEKGVECSPRGDAPGFVKVLDPRTLLVPDRKGNRRMESLRNILTDPHVALLFLIPGVGETLRVRGRAIISTDPALLALGTMRGTPPLSALVVSIDSVLFQCSRAIARSGLWTDEARVERASLPTAGEMLKATDATFDGDGFDQAWKTEEKAGMV</sequence>
<dbReference type="Pfam" id="PF01243">
    <property type="entry name" value="PNPOx_N"/>
    <property type="match status" value="1"/>
</dbReference>
<dbReference type="NCBIfam" id="TIGR04025">
    <property type="entry name" value="PPOX_FMN_DR2398"/>
    <property type="match status" value="1"/>
</dbReference>
<dbReference type="InterPro" id="IPR011576">
    <property type="entry name" value="Pyridox_Oxase_N"/>
</dbReference>
<dbReference type="PANTHER" id="PTHR42815:SF2">
    <property type="entry name" value="FAD-BINDING, PUTATIVE (AFU_ORTHOLOGUE AFUA_6G07600)-RELATED"/>
    <property type="match status" value="1"/>
</dbReference>
<dbReference type="RefSeq" id="WP_011390033.1">
    <property type="nucleotide sequence ID" value="NC_007643.1"/>
</dbReference>
<dbReference type="PANTHER" id="PTHR42815">
    <property type="entry name" value="FAD-BINDING, PUTATIVE (AFU_ORTHOLOGUE AFUA_6G07600)-RELATED"/>
    <property type="match status" value="1"/>
</dbReference>
<dbReference type="EMBL" id="CP000230">
    <property type="protein sequence ID" value="ABC22984.1"/>
    <property type="molecule type" value="Genomic_DNA"/>
</dbReference>
<dbReference type="EnsemblBacteria" id="ABC22984">
    <property type="protein sequence ID" value="ABC22984"/>
    <property type="gene ID" value="Rru_A2184"/>
</dbReference>
<dbReference type="Gene3D" id="2.30.110.10">
    <property type="entry name" value="Electron Transport, Fmn-binding Protein, Chain A"/>
    <property type="match status" value="1"/>
</dbReference>
<evidence type="ECO:0000313" key="2">
    <source>
        <dbReference type="EMBL" id="ABC22984.1"/>
    </source>
</evidence>
<dbReference type="PATRIC" id="fig|269796.9.peg.2278"/>
<proteinExistence type="predicted"/>
<dbReference type="HOGENOM" id="CLU_085054_1_0_5"/>
<organism evidence="2 3">
    <name type="scientific">Rhodospirillum rubrum (strain ATCC 11170 / ATH 1.1.1 / DSM 467 / LMG 4362 / NCIMB 8255 / S1)</name>
    <dbReference type="NCBI Taxonomy" id="269796"/>
    <lineage>
        <taxon>Bacteria</taxon>
        <taxon>Pseudomonadati</taxon>
        <taxon>Pseudomonadota</taxon>
        <taxon>Alphaproteobacteria</taxon>
        <taxon>Rhodospirillales</taxon>
        <taxon>Rhodospirillaceae</taxon>
        <taxon>Rhodospirillum</taxon>
    </lineage>
</organism>
<protein>
    <submittedName>
        <fullName evidence="2">Pyridoxamine 5'-phosphate oxidase-related, FMN-binding</fullName>
    </submittedName>
</protein>
<dbReference type="InterPro" id="IPR024029">
    <property type="entry name" value="Pyridox_Oxase_FMN-dep"/>
</dbReference>
<gene>
    <name evidence="2" type="ordered locus">Rru_A2184</name>
</gene>
<accession>Q2RSB1</accession>
<evidence type="ECO:0000313" key="3">
    <source>
        <dbReference type="Proteomes" id="UP000001929"/>
    </source>
</evidence>
<dbReference type="SUPFAM" id="SSF50475">
    <property type="entry name" value="FMN-binding split barrel"/>
    <property type="match status" value="1"/>
</dbReference>
<name>Q2RSB1_RHORT</name>
<dbReference type="InterPro" id="IPR012349">
    <property type="entry name" value="Split_barrel_FMN-bd"/>
</dbReference>
<dbReference type="eggNOG" id="COG3576">
    <property type="taxonomic scope" value="Bacteria"/>
</dbReference>
<evidence type="ECO:0000259" key="1">
    <source>
        <dbReference type="Pfam" id="PF01243"/>
    </source>
</evidence>